<evidence type="ECO:0000256" key="1">
    <source>
        <dbReference type="SAM" id="MobiDB-lite"/>
    </source>
</evidence>
<keyword evidence="3" id="KW-1185">Reference proteome</keyword>
<proteinExistence type="predicted"/>
<protein>
    <submittedName>
        <fullName evidence="2">Uncharacterized protein</fullName>
    </submittedName>
</protein>
<name>A0A4U6CPU8_9BACT</name>
<gene>
    <name evidence="2" type="ORF">FDK13_31970</name>
</gene>
<dbReference type="Proteomes" id="UP000304900">
    <property type="component" value="Unassembled WGS sequence"/>
</dbReference>
<accession>A0A4U6CPU8</accession>
<dbReference type="RefSeq" id="WP_137344095.1">
    <property type="nucleotide sequence ID" value="NZ_SZVO01000024.1"/>
</dbReference>
<feature type="compositionally biased region" description="Polar residues" evidence="1">
    <location>
        <begin position="53"/>
        <end position="63"/>
    </location>
</feature>
<evidence type="ECO:0000313" key="3">
    <source>
        <dbReference type="Proteomes" id="UP000304900"/>
    </source>
</evidence>
<evidence type="ECO:0000313" key="2">
    <source>
        <dbReference type="EMBL" id="TKT86502.1"/>
    </source>
</evidence>
<feature type="region of interest" description="Disordered" evidence="1">
    <location>
        <begin position="44"/>
        <end position="63"/>
    </location>
</feature>
<organism evidence="2 3">
    <name type="scientific">Dyadobacter frigoris</name>
    <dbReference type="NCBI Taxonomy" id="2576211"/>
    <lineage>
        <taxon>Bacteria</taxon>
        <taxon>Pseudomonadati</taxon>
        <taxon>Bacteroidota</taxon>
        <taxon>Cytophagia</taxon>
        <taxon>Cytophagales</taxon>
        <taxon>Spirosomataceae</taxon>
        <taxon>Dyadobacter</taxon>
    </lineage>
</organism>
<dbReference type="AlphaFoldDB" id="A0A4U6CPU8"/>
<reference evidence="2 3" key="1">
    <citation type="submission" date="2019-05" db="EMBL/GenBank/DDBJ databases">
        <title>Dyadobacter AR-3-8 sp. nov., isolated from arctic soil.</title>
        <authorList>
            <person name="Chaudhary D.K."/>
        </authorList>
    </citation>
    <scope>NUCLEOTIDE SEQUENCE [LARGE SCALE GENOMIC DNA]</scope>
    <source>
        <strain evidence="2 3">AR-3-8</strain>
    </source>
</reference>
<comment type="caution">
    <text evidence="2">The sequence shown here is derived from an EMBL/GenBank/DDBJ whole genome shotgun (WGS) entry which is preliminary data.</text>
</comment>
<sequence>MIVLITWFLVVIIRNEKLQSGSSLLLWGPITIQKRPIADEKVKAKMTDEPVTTIGQPPNSDTN</sequence>
<dbReference type="EMBL" id="SZVO01000024">
    <property type="protein sequence ID" value="TKT86502.1"/>
    <property type="molecule type" value="Genomic_DNA"/>
</dbReference>